<feature type="transmembrane region" description="Helical" evidence="1">
    <location>
        <begin position="9"/>
        <end position="34"/>
    </location>
</feature>
<feature type="transmembrane region" description="Helical" evidence="1">
    <location>
        <begin position="40"/>
        <end position="60"/>
    </location>
</feature>
<keyword evidence="1" id="KW-0812">Transmembrane</keyword>
<sequence length="79" mass="8396">MGNLQAKSWAFQSASSCISSGVLVCLIVTGFMAATKKPDPYGIAAIILSIIIVALSSMLLNCRIQIEGNAFQSTRKENC</sequence>
<keyword evidence="1" id="KW-1133">Transmembrane helix</keyword>
<evidence type="ECO:0000313" key="2">
    <source>
        <dbReference type="EMBL" id="AYV78355.1"/>
    </source>
</evidence>
<keyword evidence="1" id="KW-0472">Membrane</keyword>
<evidence type="ECO:0000256" key="1">
    <source>
        <dbReference type="SAM" id="Phobius"/>
    </source>
</evidence>
<protein>
    <submittedName>
        <fullName evidence="2">Uncharacterized protein</fullName>
    </submittedName>
</protein>
<gene>
    <name evidence="2" type="ORF">Edafosvirus10_30</name>
</gene>
<accession>A0A3G4ZTX8</accession>
<proteinExistence type="predicted"/>
<reference evidence="2" key="1">
    <citation type="submission" date="2018-10" db="EMBL/GenBank/DDBJ databases">
        <title>Hidden diversity of soil giant viruses.</title>
        <authorList>
            <person name="Schulz F."/>
            <person name="Alteio L."/>
            <person name="Goudeau D."/>
            <person name="Ryan E.M."/>
            <person name="Malmstrom R.R."/>
            <person name="Blanchard J."/>
            <person name="Woyke T."/>
        </authorList>
    </citation>
    <scope>NUCLEOTIDE SEQUENCE</scope>
    <source>
        <strain evidence="2">EDV1</strain>
    </source>
</reference>
<name>A0A3G4ZTX8_9VIRU</name>
<organism evidence="2">
    <name type="scientific">Edafosvirus sp</name>
    <dbReference type="NCBI Taxonomy" id="2487765"/>
    <lineage>
        <taxon>Viruses</taxon>
        <taxon>Varidnaviria</taxon>
        <taxon>Bamfordvirae</taxon>
        <taxon>Nucleocytoviricota</taxon>
        <taxon>Megaviricetes</taxon>
        <taxon>Imitervirales</taxon>
        <taxon>Mimiviridae</taxon>
        <taxon>Klosneuvirinae</taxon>
    </lineage>
</organism>
<dbReference type="EMBL" id="MK072075">
    <property type="protein sequence ID" value="AYV78355.1"/>
    <property type="molecule type" value="Genomic_DNA"/>
</dbReference>